<dbReference type="FunFam" id="3.80.10.10:FF:000134">
    <property type="entry name" value="F-box and leucine rich repeat protein 13"/>
    <property type="match status" value="1"/>
</dbReference>
<feature type="domain" description="F-box" evidence="18">
    <location>
        <begin position="325"/>
        <end position="371"/>
    </location>
</feature>
<dbReference type="Pfam" id="PF13516">
    <property type="entry name" value="LRR_6"/>
    <property type="match status" value="2"/>
</dbReference>
<keyword evidence="20" id="KW-1185">Reference proteome</keyword>
<evidence type="ECO:0000256" key="2">
    <source>
        <dbReference type="ARBA" id="ARBA00004611"/>
    </source>
</evidence>
<evidence type="ECO:0000256" key="6">
    <source>
        <dbReference type="ARBA" id="ARBA00022786"/>
    </source>
</evidence>
<dbReference type="GO" id="GO:0005813">
    <property type="term" value="C:centrosome"/>
    <property type="evidence" value="ECO:0007669"/>
    <property type="project" value="UniProtKB-SubCell"/>
</dbReference>
<dbReference type="Pfam" id="PF12937">
    <property type="entry name" value="F-box-like"/>
    <property type="match status" value="1"/>
</dbReference>
<dbReference type="FunFam" id="3.80.10.10:FF:000291">
    <property type="entry name" value="F-box and leucine rich repeat protein 13"/>
    <property type="match status" value="1"/>
</dbReference>
<keyword evidence="3" id="KW-0963">Cytoplasm</keyword>
<proteinExistence type="inferred from homology"/>
<dbReference type="Pfam" id="PF25372">
    <property type="entry name" value="DUF7885"/>
    <property type="match status" value="2"/>
</dbReference>
<dbReference type="GeneTree" id="ENSGT00940000160224"/>
<dbReference type="Ensembl" id="ENSOANT00000047780.1">
    <property type="protein sequence ID" value="ENSOANP00000041969.1"/>
    <property type="gene ID" value="ENSOANG00000020354.3"/>
</dbReference>
<evidence type="ECO:0000256" key="10">
    <source>
        <dbReference type="ARBA" id="ARBA00023273"/>
    </source>
</evidence>
<feature type="compositionally biased region" description="Gly residues" evidence="17">
    <location>
        <begin position="1"/>
        <end position="10"/>
    </location>
</feature>
<dbReference type="PANTHER" id="PTHR13318">
    <property type="entry name" value="PARTNER OF PAIRED, ISOFORM B-RELATED"/>
    <property type="match status" value="1"/>
</dbReference>
<evidence type="ECO:0000313" key="20">
    <source>
        <dbReference type="Proteomes" id="UP000002279"/>
    </source>
</evidence>
<evidence type="ECO:0000256" key="12">
    <source>
        <dbReference type="ARBA" id="ARBA00061246"/>
    </source>
</evidence>
<dbReference type="GO" id="GO:0031146">
    <property type="term" value="P:SCF-dependent proteasomal ubiquitin-dependent protein catabolic process"/>
    <property type="evidence" value="ECO:0000318"/>
    <property type="project" value="GO_Central"/>
</dbReference>
<organism evidence="19 20">
    <name type="scientific">Ornithorhynchus anatinus</name>
    <name type="common">Duckbill platypus</name>
    <dbReference type="NCBI Taxonomy" id="9258"/>
    <lineage>
        <taxon>Eukaryota</taxon>
        <taxon>Metazoa</taxon>
        <taxon>Chordata</taxon>
        <taxon>Craniata</taxon>
        <taxon>Vertebrata</taxon>
        <taxon>Euteleostomi</taxon>
        <taxon>Mammalia</taxon>
        <taxon>Monotremata</taxon>
        <taxon>Ornithorhynchidae</taxon>
        <taxon>Ornithorhynchus</taxon>
    </lineage>
</organism>
<gene>
    <name evidence="19" type="primary">FBXL13</name>
</gene>
<evidence type="ECO:0000256" key="15">
    <source>
        <dbReference type="ARBA" id="ARBA00081702"/>
    </source>
</evidence>
<keyword evidence="4" id="KW-0433">Leucine-rich repeat</keyword>
<dbReference type="SUPFAM" id="SSF52047">
    <property type="entry name" value="RNI-like"/>
    <property type="match status" value="2"/>
</dbReference>
<evidence type="ECO:0000256" key="13">
    <source>
        <dbReference type="ARBA" id="ARBA00061870"/>
    </source>
</evidence>
<evidence type="ECO:0000256" key="17">
    <source>
        <dbReference type="SAM" id="MobiDB-lite"/>
    </source>
</evidence>
<comment type="similarity">
    <text evidence="12">Belongs to the DRC6 family.</text>
</comment>
<dbReference type="Proteomes" id="UP000002279">
    <property type="component" value="Unplaced"/>
</dbReference>
<feature type="region of interest" description="Disordered" evidence="17">
    <location>
        <begin position="1"/>
        <end position="86"/>
    </location>
</feature>
<keyword evidence="6" id="KW-0833">Ubl conjugation pathway</keyword>
<feature type="region of interest" description="Disordered" evidence="17">
    <location>
        <begin position="871"/>
        <end position="909"/>
    </location>
</feature>
<dbReference type="SMART" id="SM00367">
    <property type="entry name" value="LRR_CC"/>
    <property type="match status" value="15"/>
</dbReference>
<evidence type="ECO:0000313" key="19">
    <source>
        <dbReference type="Ensembl" id="ENSOANP00000041969.1"/>
    </source>
</evidence>
<keyword evidence="10" id="KW-0966">Cell projection</keyword>
<evidence type="ECO:0000256" key="9">
    <source>
        <dbReference type="ARBA" id="ARBA00023212"/>
    </source>
</evidence>
<dbReference type="CDD" id="cd22977">
    <property type="entry name" value="DD_FBXL13"/>
    <property type="match status" value="1"/>
</dbReference>
<dbReference type="InterPro" id="IPR006553">
    <property type="entry name" value="Leu-rich_rpt_Cys-con_subtyp"/>
</dbReference>
<comment type="subunit">
    <text evidence="13">Component of the nexin-dynein regulatory complex (N-DRC). Directly interacts with SKP1 and CUL1. Interacts with TCTE1/DRC5.</text>
</comment>
<dbReference type="GO" id="GO:0019005">
    <property type="term" value="C:SCF ubiquitin ligase complex"/>
    <property type="evidence" value="ECO:0000318"/>
    <property type="project" value="GO_Central"/>
</dbReference>
<dbReference type="PROSITE" id="PS50181">
    <property type="entry name" value="FBOX"/>
    <property type="match status" value="1"/>
</dbReference>
<keyword evidence="7" id="KW-0282">Flagellum</keyword>
<evidence type="ECO:0000256" key="1">
    <source>
        <dbReference type="ARBA" id="ARBA00004300"/>
    </source>
</evidence>
<evidence type="ECO:0000256" key="7">
    <source>
        <dbReference type="ARBA" id="ARBA00022846"/>
    </source>
</evidence>
<dbReference type="InterPro" id="IPR032675">
    <property type="entry name" value="LRR_dom_sf"/>
</dbReference>
<protein>
    <recommendedName>
        <fullName evidence="14">F-box and leucine-rich repeat protein 13</fullName>
    </recommendedName>
    <alternativeName>
        <fullName evidence="15">Dynein regulatory complex subunit 6</fullName>
    </alternativeName>
    <alternativeName>
        <fullName evidence="16">F-box/LRR-repeat protein 13</fullName>
    </alternativeName>
</protein>
<evidence type="ECO:0000256" key="8">
    <source>
        <dbReference type="ARBA" id="ARBA00023069"/>
    </source>
</evidence>
<dbReference type="FunCoup" id="A0A6I8NLF9">
    <property type="interactions" value="120"/>
</dbReference>
<comment type="function">
    <text evidence="11">Substrate-recognition component of the SCF (SKP1-CUL1-F-box protein)-type E3 ubiquitin ligase complex. Component of the nexin-dynein regulatory complex (N-DRC), a key regulator of ciliary/flagellar motility which maintains the alignment and integrity of the distal axoneme and regulates microtubule sliding in motile axonemes. Specifically targets CEP192 isoform 3 for ubiquitin-mediated proteolysis and thereby acts as a regulator of microtubule nucleation activity.</text>
</comment>
<dbReference type="OMA" id="ARCHYLH"/>
<dbReference type="Bgee" id="ENSOANG00000020354">
    <property type="expression patterns" value="Expressed in testis and 7 other cell types or tissues"/>
</dbReference>
<evidence type="ECO:0000259" key="18">
    <source>
        <dbReference type="PROSITE" id="PS50181"/>
    </source>
</evidence>
<dbReference type="Gene3D" id="3.80.10.10">
    <property type="entry name" value="Ribonuclease Inhibitor"/>
    <property type="match status" value="4"/>
</dbReference>
<sequence>MGRAGPGVAGGSWRRGRGLVKGAGPGEGGAGPGERGAGPGEVVSLVPPPGPGPLLRPRRDAGPAAGSRGRGGDGETDGRGPVGGAGVRLCRAPPALAMAFQRDYMRRHHLPQIYEALLCGLLIKCPEDPLKFLEERIKNLIEFGFDATLWDRHTDSSANPKFKRLSENLLEQLFGTDDGQLMTPELYKRAHNFHTGNVKRLFFGAWKEYWLTKKREEKLENEKIALSAKHYSLRLLRSVVLKWNACVKGRKQRIIEASRKLQKVFKHEKLSKIMRVWHKETQCSKKAREFKRLEKIVMENHLKDDDNEGSEKPEVATHKHLSSARDRMAQLPERAVVQIFKYLNIVDLASCAQVNRFWMLMTQVNAVWSIIDFSSVKDIIHDKVVVNILRKWRPSVVRLNLRGCSSLQWPSFKCIGECKNLQELNVSECQGLNDESMRLISEGCQGLLYLNLSYTDITNGTLRLLSRSFPHLQYLSLAFCRRFTDNGLRYLASGRGCSRLSYLDLSGCVQITVQGFQYIGTKCSIIQHLIINDMPTLTDSCVKALAGNCQQITSLILSGTPALTDVAFQALSECKLVKLRVGGNNWITDVSFKVIQKYWPNISHIHVADCQRITDSGLKAISTLRKLHVLNLSYCTRISDTGVKQFLDGHSSPKIRELNLTHCNRISDASLFKISQRCQNLNYLSLRYCDQLTDSGIEILGHLSSLFSIDLSGTTISDSGLAALGQHGKIKQLTVSECKNITDLGIQVFCENTTALDYLDVSYCLQLSCEMVKNVSIYCHKLTALNIAGCPRVTDIGLQFLSENCHYLHTLDVSGCIHLSDKTIKALWKGCKGLRIFKMLYCRHISKAAASKLSTRVLQQEYNTEDPPLWLGYDSEGNPLFPSTPPKARKLQKPLPESRAPSDHRKKSL</sequence>
<dbReference type="AlphaFoldDB" id="A0A6I8NLF9"/>
<dbReference type="SUPFAM" id="SSF47391">
    <property type="entry name" value="Dimerization-anchoring domain of cAMP-dependent PK regulatory subunit"/>
    <property type="match status" value="1"/>
</dbReference>
<evidence type="ECO:0000256" key="4">
    <source>
        <dbReference type="ARBA" id="ARBA00022614"/>
    </source>
</evidence>
<dbReference type="InterPro" id="IPR001810">
    <property type="entry name" value="F-box_dom"/>
</dbReference>
<reference evidence="19" key="1">
    <citation type="submission" date="2025-08" db="UniProtKB">
        <authorList>
            <consortium name="Ensembl"/>
        </authorList>
    </citation>
    <scope>IDENTIFICATION</scope>
    <source>
        <strain evidence="19">Glennie</strain>
    </source>
</reference>
<dbReference type="FunFam" id="3.80.10.10:FF:000266">
    <property type="entry name" value="F-box and leucine rich repeat protein 13"/>
    <property type="match status" value="1"/>
</dbReference>
<evidence type="ECO:0000256" key="14">
    <source>
        <dbReference type="ARBA" id="ARBA00071255"/>
    </source>
</evidence>
<reference evidence="19" key="2">
    <citation type="submission" date="2025-09" db="UniProtKB">
        <authorList>
            <consortium name="Ensembl"/>
        </authorList>
    </citation>
    <scope>IDENTIFICATION</scope>
    <source>
        <strain evidence="19">Glennie</strain>
    </source>
</reference>
<evidence type="ECO:0000256" key="16">
    <source>
        <dbReference type="ARBA" id="ARBA00083659"/>
    </source>
</evidence>
<dbReference type="PANTHER" id="PTHR13318:SF190">
    <property type="entry name" value="PARTNER OF PAIRED, ISOFORM B"/>
    <property type="match status" value="1"/>
</dbReference>
<dbReference type="InParanoid" id="A0A6I8NLF9"/>
<evidence type="ECO:0000256" key="5">
    <source>
        <dbReference type="ARBA" id="ARBA00022737"/>
    </source>
</evidence>
<comment type="subcellular location">
    <subcellularLocation>
        <location evidence="2">Cytoplasm</location>
        <location evidence="2">Cytoskeleton</location>
        <location evidence="2">Flagellum axoneme</location>
    </subcellularLocation>
    <subcellularLocation>
        <location evidence="1">Cytoplasm</location>
        <location evidence="1">Cytoskeleton</location>
        <location evidence="1">Microtubule organizing center</location>
        <location evidence="1">Centrosome</location>
    </subcellularLocation>
</comment>
<accession>A0A6I8NLF9</accession>
<dbReference type="InterPro" id="IPR057207">
    <property type="entry name" value="FBXL15_LRR"/>
</dbReference>
<evidence type="ECO:0000256" key="3">
    <source>
        <dbReference type="ARBA" id="ARBA00022490"/>
    </source>
</evidence>
<name>A0A6I8NLF9_ORNAN</name>
<keyword evidence="5" id="KW-0677">Repeat</keyword>
<feature type="compositionally biased region" description="Gly residues" evidence="17">
    <location>
        <begin position="19"/>
        <end position="39"/>
    </location>
</feature>
<evidence type="ECO:0000256" key="11">
    <source>
        <dbReference type="ARBA" id="ARBA00058421"/>
    </source>
</evidence>
<keyword evidence="9" id="KW-0206">Cytoskeleton</keyword>
<keyword evidence="8" id="KW-0969">Cilium</keyword>
<dbReference type="Gene3D" id="1.20.1280.50">
    <property type="match status" value="1"/>
</dbReference>
<dbReference type="InterPro" id="IPR001611">
    <property type="entry name" value="Leu-rich_rpt"/>
</dbReference>